<evidence type="ECO:0000313" key="2">
    <source>
        <dbReference type="Proteomes" id="UP001447188"/>
    </source>
</evidence>
<comment type="caution">
    <text evidence="1">The sequence shown here is derived from an EMBL/GenBank/DDBJ whole genome shotgun (WGS) entry which is preliminary data.</text>
</comment>
<sequence>MPELCRREKCRGRREESGGRGWGRVRNSCQRGTTYALAGVFCVPASAQFHRLFFARRRTKNYLSVVVSISLSGFHDNEYSKRENRNRIVREYPCWIQILEQTFGHLASQRSRSQLKSSGIHTILEIWKGTVDPIEWMILPNIDAEEYADVDLAPRKQFDFIHIRYQSSGICDGPRIFRLAFE</sequence>
<proteinExistence type="predicted"/>
<keyword evidence="2" id="KW-1185">Reference proteome</keyword>
<gene>
    <name evidence="1" type="ORF">Q9L58_005938</name>
</gene>
<reference evidence="1 2" key="1">
    <citation type="submission" date="2024-02" db="EMBL/GenBank/DDBJ databases">
        <title>Discinaceae phylogenomics.</title>
        <authorList>
            <person name="Dirks A.C."/>
            <person name="James T.Y."/>
        </authorList>
    </citation>
    <scope>NUCLEOTIDE SEQUENCE [LARGE SCALE GENOMIC DNA]</scope>
    <source>
        <strain evidence="1 2">ACD0624</strain>
    </source>
</reference>
<protein>
    <submittedName>
        <fullName evidence="1">Uncharacterized protein</fullName>
    </submittedName>
</protein>
<dbReference type="Proteomes" id="UP001447188">
    <property type="component" value="Unassembled WGS sequence"/>
</dbReference>
<evidence type="ECO:0000313" key="1">
    <source>
        <dbReference type="EMBL" id="KAL0635117.1"/>
    </source>
</evidence>
<name>A0ABR3GGR4_9PEZI</name>
<dbReference type="EMBL" id="JBBBZM010000077">
    <property type="protein sequence ID" value="KAL0635117.1"/>
    <property type="molecule type" value="Genomic_DNA"/>
</dbReference>
<accession>A0ABR3GGR4</accession>
<organism evidence="1 2">
    <name type="scientific">Discina gigas</name>
    <dbReference type="NCBI Taxonomy" id="1032678"/>
    <lineage>
        <taxon>Eukaryota</taxon>
        <taxon>Fungi</taxon>
        <taxon>Dikarya</taxon>
        <taxon>Ascomycota</taxon>
        <taxon>Pezizomycotina</taxon>
        <taxon>Pezizomycetes</taxon>
        <taxon>Pezizales</taxon>
        <taxon>Discinaceae</taxon>
        <taxon>Discina</taxon>
    </lineage>
</organism>